<reference evidence="2 3" key="1">
    <citation type="submission" date="2019-03" db="EMBL/GenBank/DDBJ databases">
        <title>First draft genome of Liparis tanakae, snailfish: a comprehensive survey of snailfish specific genes.</title>
        <authorList>
            <person name="Kim W."/>
            <person name="Song I."/>
            <person name="Jeong J.-H."/>
            <person name="Kim D."/>
            <person name="Kim S."/>
            <person name="Ryu S."/>
            <person name="Song J.Y."/>
            <person name="Lee S.K."/>
        </authorList>
    </citation>
    <scope>NUCLEOTIDE SEQUENCE [LARGE SCALE GENOMIC DNA]</scope>
    <source>
        <tissue evidence="2">Muscle</tissue>
    </source>
</reference>
<feature type="compositionally biased region" description="Polar residues" evidence="1">
    <location>
        <begin position="1"/>
        <end position="12"/>
    </location>
</feature>
<evidence type="ECO:0000313" key="2">
    <source>
        <dbReference type="EMBL" id="TNN63105.1"/>
    </source>
</evidence>
<organism evidence="2 3">
    <name type="scientific">Liparis tanakae</name>
    <name type="common">Tanaka's snailfish</name>
    <dbReference type="NCBI Taxonomy" id="230148"/>
    <lineage>
        <taxon>Eukaryota</taxon>
        <taxon>Metazoa</taxon>
        <taxon>Chordata</taxon>
        <taxon>Craniata</taxon>
        <taxon>Vertebrata</taxon>
        <taxon>Euteleostomi</taxon>
        <taxon>Actinopterygii</taxon>
        <taxon>Neopterygii</taxon>
        <taxon>Teleostei</taxon>
        <taxon>Neoteleostei</taxon>
        <taxon>Acanthomorphata</taxon>
        <taxon>Eupercaria</taxon>
        <taxon>Perciformes</taxon>
        <taxon>Cottioidei</taxon>
        <taxon>Cottales</taxon>
        <taxon>Liparidae</taxon>
        <taxon>Liparis</taxon>
    </lineage>
</organism>
<feature type="compositionally biased region" description="Basic and acidic residues" evidence="1">
    <location>
        <begin position="272"/>
        <end position="282"/>
    </location>
</feature>
<accession>A0A4Z2HCW1</accession>
<feature type="region of interest" description="Disordered" evidence="1">
    <location>
        <begin position="1"/>
        <end position="94"/>
    </location>
</feature>
<evidence type="ECO:0000256" key="1">
    <source>
        <dbReference type="SAM" id="MobiDB-lite"/>
    </source>
</evidence>
<sequence>MSQHWQHSSINHISDAFPSCQENTSTPTGSASSPYGEHQGGQLQQAGQGSQGQGGGSRRARGGWAHQRWKETGQRQGQEEETAEKNIQEGAEGGARECLHLRQVLHLERKRDGELKSRMQRTPLDQRGVIHSGASCPGATSHGETGASSRAGARVLLFLLKHVAQGALAVSHRVLQQRTEETVGGSGTVTRVELGQDEKPLSTATSSPCSAPEDEFTLRGTKGGYGDKGTGEVDKLKHIQQKQVEREQHVQEDGHWAPQPVLPPRRGPVCGAEDRRRTDRPRPRLRPTVPPESGRTASPAPASSLRSEPPLEFLSFGAAVAQRQRTVLEQESFSPDWTERLHGDQRARETEEMIYGRRQDDKPDAERDVRKHLRDHRVKPSRLTFDPWKKRQSLKPDEVEASGAETTPCWVTRGNRLLSTLHRAPLWHKRT</sequence>
<evidence type="ECO:0000313" key="3">
    <source>
        <dbReference type="Proteomes" id="UP000314294"/>
    </source>
</evidence>
<feature type="compositionally biased region" description="Basic and acidic residues" evidence="1">
    <location>
        <begin position="337"/>
        <end position="369"/>
    </location>
</feature>
<dbReference type="AlphaFoldDB" id="A0A4Z2HCW1"/>
<feature type="region of interest" description="Disordered" evidence="1">
    <location>
        <begin position="179"/>
        <end position="308"/>
    </location>
</feature>
<feature type="region of interest" description="Disordered" evidence="1">
    <location>
        <begin position="128"/>
        <end position="147"/>
    </location>
</feature>
<dbReference type="EMBL" id="SRLO01000280">
    <property type="protein sequence ID" value="TNN63105.1"/>
    <property type="molecule type" value="Genomic_DNA"/>
</dbReference>
<protein>
    <submittedName>
        <fullName evidence="2">Uncharacterized protein</fullName>
    </submittedName>
</protein>
<feature type="compositionally biased region" description="Basic and acidic residues" evidence="1">
    <location>
        <begin position="229"/>
        <end position="255"/>
    </location>
</feature>
<feature type="region of interest" description="Disordered" evidence="1">
    <location>
        <begin position="331"/>
        <end position="404"/>
    </location>
</feature>
<proteinExistence type="predicted"/>
<feature type="compositionally biased region" description="Basic residues" evidence="1">
    <location>
        <begin position="370"/>
        <end position="380"/>
    </location>
</feature>
<comment type="caution">
    <text evidence="2">The sequence shown here is derived from an EMBL/GenBank/DDBJ whole genome shotgun (WGS) entry which is preliminary data.</text>
</comment>
<name>A0A4Z2HCW1_9TELE</name>
<feature type="compositionally biased region" description="Polar residues" evidence="1">
    <location>
        <begin position="20"/>
        <end position="33"/>
    </location>
</feature>
<dbReference type="Proteomes" id="UP000314294">
    <property type="component" value="Unassembled WGS sequence"/>
</dbReference>
<gene>
    <name evidence="2" type="ORF">EYF80_026721</name>
</gene>
<keyword evidence="3" id="KW-1185">Reference proteome</keyword>